<keyword evidence="3" id="KW-1185">Reference proteome</keyword>
<organism evidence="2 3">
    <name type="scientific">Acer negundo</name>
    <name type="common">Box elder</name>
    <dbReference type="NCBI Taxonomy" id="4023"/>
    <lineage>
        <taxon>Eukaryota</taxon>
        <taxon>Viridiplantae</taxon>
        <taxon>Streptophyta</taxon>
        <taxon>Embryophyta</taxon>
        <taxon>Tracheophyta</taxon>
        <taxon>Spermatophyta</taxon>
        <taxon>Magnoliopsida</taxon>
        <taxon>eudicotyledons</taxon>
        <taxon>Gunneridae</taxon>
        <taxon>Pentapetalae</taxon>
        <taxon>rosids</taxon>
        <taxon>malvids</taxon>
        <taxon>Sapindales</taxon>
        <taxon>Sapindaceae</taxon>
        <taxon>Hippocastanoideae</taxon>
        <taxon>Acereae</taxon>
        <taxon>Acer</taxon>
    </lineage>
</organism>
<dbReference type="Gene3D" id="3.30.420.10">
    <property type="entry name" value="Ribonuclease H-like superfamily/Ribonuclease H"/>
    <property type="match status" value="1"/>
</dbReference>
<sequence>MDFRSVLSLVWYVVSETNLLEIGCFPGVGGCGGIFQNYRTFVKGCFAIPLGQVFAVEAELLTTFLTINFAWKYGWHRIWLESDSSYMVQLLSSHSEMVPWRVHQAWQRCIFQIS</sequence>
<evidence type="ECO:0000313" key="3">
    <source>
        <dbReference type="Proteomes" id="UP001064489"/>
    </source>
</evidence>
<dbReference type="PANTHER" id="PTHR47723:SF19">
    <property type="entry name" value="POLYNUCLEOTIDYL TRANSFERASE, RIBONUCLEASE H-LIKE SUPERFAMILY PROTEIN"/>
    <property type="match status" value="1"/>
</dbReference>
<protein>
    <recommendedName>
        <fullName evidence="1">RNase H type-1 domain-containing protein</fullName>
    </recommendedName>
</protein>
<accession>A0AAD5I9B0</accession>
<dbReference type="InterPro" id="IPR036397">
    <property type="entry name" value="RNaseH_sf"/>
</dbReference>
<dbReference type="Proteomes" id="UP001064489">
    <property type="component" value="Chromosome 12"/>
</dbReference>
<reference evidence="2" key="2">
    <citation type="submission" date="2023-02" db="EMBL/GenBank/DDBJ databases">
        <authorList>
            <person name="Swenson N.G."/>
            <person name="Wegrzyn J.L."/>
            <person name="Mcevoy S.L."/>
        </authorList>
    </citation>
    <scope>NUCLEOTIDE SEQUENCE</scope>
    <source>
        <strain evidence="2">91603</strain>
        <tissue evidence="2">Leaf</tissue>
    </source>
</reference>
<reference evidence="2" key="1">
    <citation type="journal article" date="2022" name="Plant J.">
        <title>Strategies of tolerance reflected in two North American maple genomes.</title>
        <authorList>
            <person name="McEvoy S.L."/>
            <person name="Sezen U.U."/>
            <person name="Trouern-Trend A."/>
            <person name="McMahon S.M."/>
            <person name="Schaberg P.G."/>
            <person name="Yang J."/>
            <person name="Wegrzyn J.L."/>
            <person name="Swenson N.G."/>
        </authorList>
    </citation>
    <scope>NUCLEOTIDE SEQUENCE</scope>
    <source>
        <strain evidence="2">91603</strain>
    </source>
</reference>
<dbReference type="InterPro" id="IPR012337">
    <property type="entry name" value="RNaseH-like_sf"/>
</dbReference>
<dbReference type="Pfam" id="PF13456">
    <property type="entry name" value="RVT_3"/>
    <property type="match status" value="1"/>
</dbReference>
<evidence type="ECO:0000313" key="2">
    <source>
        <dbReference type="EMBL" id="KAI9156864.1"/>
    </source>
</evidence>
<dbReference type="CDD" id="cd06222">
    <property type="entry name" value="RNase_H_like"/>
    <property type="match status" value="1"/>
</dbReference>
<dbReference type="SUPFAM" id="SSF53098">
    <property type="entry name" value="Ribonuclease H-like"/>
    <property type="match status" value="1"/>
</dbReference>
<comment type="caution">
    <text evidence="2">The sequence shown here is derived from an EMBL/GenBank/DDBJ whole genome shotgun (WGS) entry which is preliminary data.</text>
</comment>
<evidence type="ECO:0000259" key="1">
    <source>
        <dbReference type="Pfam" id="PF13456"/>
    </source>
</evidence>
<dbReference type="GO" id="GO:0004523">
    <property type="term" value="F:RNA-DNA hybrid ribonuclease activity"/>
    <property type="evidence" value="ECO:0007669"/>
    <property type="project" value="InterPro"/>
</dbReference>
<dbReference type="AlphaFoldDB" id="A0AAD5I9B0"/>
<proteinExistence type="predicted"/>
<gene>
    <name evidence="2" type="ORF">LWI28_013336</name>
</gene>
<dbReference type="PANTHER" id="PTHR47723">
    <property type="entry name" value="OS05G0353850 PROTEIN"/>
    <property type="match status" value="1"/>
</dbReference>
<dbReference type="InterPro" id="IPR053151">
    <property type="entry name" value="RNase_H-like"/>
</dbReference>
<feature type="domain" description="RNase H type-1" evidence="1">
    <location>
        <begin position="27"/>
        <end position="96"/>
    </location>
</feature>
<dbReference type="InterPro" id="IPR002156">
    <property type="entry name" value="RNaseH_domain"/>
</dbReference>
<dbReference type="InterPro" id="IPR044730">
    <property type="entry name" value="RNase_H-like_dom_plant"/>
</dbReference>
<name>A0AAD5I9B0_ACENE</name>
<dbReference type="GO" id="GO:0003676">
    <property type="term" value="F:nucleic acid binding"/>
    <property type="evidence" value="ECO:0007669"/>
    <property type="project" value="InterPro"/>
</dbReference>
<dbReference type="EMBL" id="JAJSOW010000107">
    <property type="protein sequence ID" value="KAI9156864.1"/>
    <property type="molecule type" value="Genomic_DNA"/>
</dbReference>